<evidence type="ECO:0000313" key="14">
    <source>
        <dbReference type="EMBL" id="CAH1783845.1"/>
    </source>
</evidence>
<evidence type="ECO:0000256" key="13">
    <source>
        <dbReference type="PROSITE-ProRule" id="PRU00352"/>
    </source>
</evidence>
<dbReference type="InterPro" id="IPR002909">
    <property type="entry name" value="IPT_dom"/>
</dbReference>
<organism evidence="14 15">
    <name type="scientific">Owenia fusiformis</name>
    <name type="common">Polychaete worm</name>
    <dbReference type="NCBI Taxonomy" id="6347"/>
    <lineage>
        <taxon>Eukaryota</taxon>
        <taxon>Metazoa</taxon>
        <taxon>Spiralia</taxon>
        <taxon>Lophotrochozoa</taxon>
        <taxon>Annelida</taxon>
        <taxon>Polychaeta</taxon>
        <taxon>Sedentaria</taxon>
        <taxon>Canalipalpata</taxon>
        <taxon>Sabellida</taxon>
        <taxon>Oweniida</taxon>
        <taxon>Oweniidae</taxon>
        <taxon>Owenia</taxon>
    </lineage>
</organism>
<dbReference type="GO" id="GO:0005886">
    <property type="term" value="C:plasma membrane"/>
    <property type="evidence" value="ECO:0007669"/>
    <property type="project" value="UniProtKB-SubCell"/>
</dbReference>
<dbReference type="Pfam" id="PF18020">
    <property type="entry name" value="TIG_2"/>
    <property type="match status" value="1"/>
</dbReference>
<dbReference type="FunFam" id="2.60.40.10:FF:000203">
    <property type="entry name" value="Plexin B2"/>
    <property type="match status" value="1"/>
</dbReference>
<accession>A0A8J1T8C7</accession>
<dbReference type="Gene3D" id="2.130.10.10">
    <property type="entry name" value="YVTN repeat-like/Quinoprotein amine dehydrogenase"/>
    <property type="match status" value="1"/>
</dbReference>
<comment type="caution">
    <text evidence="14">The sequence shown here is derived from an EMBL/GenBank/DDBJ whole genome shotgun (WGS) entry which is preliminary data.</text>
</comment>
<dbReference type="InterPro" id="IPR036352">
    <property type="entry name" value="Semap_dom_sf"/>
</dbReference>
<keyword evidence="12" id="KW-0325">Glycoprotein</keyword>
<evidence type="ECO:0000256" key="12">
    <source>
        <dbReference type="ARBA" id="ARBA00023180"/>
    </source>
</evidence>
<gene>
    <name evidence="14" type="ORF">OFUS_LOCUS10135</name>
</gene>
<dbReference type="InterPro" id="IPR031148">
    <property type="entry name" value="Plexin"/>
</dbReference>
<dbReference type="Pfam" id="PF01833">
    <property type="entry name" value="TIG"/>
    <property type="match status" value="4"/>
</dbReference>
<dbReference type="GO" id="GO:0002116">
    <property type="term" value="C:semaphorin receptor complex"/>
    <property type="evidence" value="ECO:0007669"/>
    <property type="project" value="TreeGrafter"/>
</dbReference>
<keyword evidence="3" id="KW-1003">Cell membrane</keyword>
<protein>
    <submittedName>
        <fullName evidence="14">Uncharacterized protein</fullName>
    </submittedName>
</protein>
<dbReference type="GO" id="GO:0050772">
    <property type="term" value="P:positive regulation of axonogenesis"/>
    <property type="evidence" value="ECO:0007669"/>
    <property type="project" value="TreeGrafter"/>
</dbReference>
<dbReference type="InterPro" id="IPR041019">
    <property type="entry name" value="TIG1_plexin"/>
</dbReference>
<dbReference type="InterPro" id="IPR013783">
    <property type="entry name" value="Ig-like_fold"/>
</dbReference>
<dbReference type="OrthoDB" id="125363at2759"/>
<dbReference type="InterPro" id="IPR008936">
    <property type="entry name" value="Rho_GTPase_activation_prot"/>
</dbReference>
<dbReference type="Pfam" id="PF01403">
    <property type="entry name" value="Sema"/>
    <property type="match status" value="1"/>
</dbReference>
<reference evidence="14" key="1">
    <citation type="submission" date="2022-03" db="EMBL/GenBank/DDBJ databases">
        <authorList>
            <person name="Martin C."/>
        </authorList>
    </citation>
    <scope>NUCLEOTIDE SEQUENCE</scope>
</reference>
<dbReference type="InterPro" id="IPR016201">
    <property type="entry name" value="PSI"/>
</dbReference>
<dbReference type="Pfam" id="PF24479">
    <property type="entry name" value="PSI_PlexinA-B"/>
    <property type="match status" value="1"/>
</dbReference>
<dbReference type="InterPro" id="IPR046800">
    <property type="entry name" value="Plexin_RBD"/>
</dbReference>
<dbReference type="SUPFAM" id="SSF101912">
    <property type="entry name" value="Sema domain"/>
    <property type="match status" value="1"/>
</dbReference>
<evidence type="ECO:0000256" key="5">
    <source>
        <dbReference type="ARBA" id="ARBA00022692"/>
    </source>
</evidence>
<dbReference type="Pfam" id="PF20170">
    <property type="entry name" value="Plexin_RBD"/>
    <property type="match status" value="1"/>
</dbReference>
<keyword evidence="8" id="KW-1133">Transmembrane helix</keyword>
<dbReference type="SUPFAM" id="SSF48350">
    <property type="entry name" value="GTPase activation domain, GAP"/>
    <property type="match status" value="1"/>
</dbReference>
<proteinExistence type="inferred from homology"/>
<dbReference type="Proteomes" id="UP000749559">
    <property type="component" value="Unassembled WGS sequence"/>
</dbReference>
<evidence type="ECO:0000256" key="3">
    <source>
        <dbReference type="ARBA" id="ARBA00022475"/>
    </source>
</evidence>
<dbReference type="InterPro" id="IPR041362">
    <property type="entry name" value="TIG2_plexin"/>
</dbReference>
<evidence type="ECO:0000256" key="2">
    <source>
        <dbReference type="ARBA" id="ARBA00010297"/>
    </source>
</evidence>
<dbReference type="Gene3D" id="1.10.506.10">
    <property type="entry name" value="GTPase Activation - p120gap, domain 1"/>
    <property type="match status" value="2"/>
</dbReference>
<dbReference type="InterPro" id="IPR002165">
    <property type="entry name" value="Plexin_repeat"/>
</dbReference>
<dbReference type="SMART" id="SM00429">
    <property type="entry name" value="IPT"/>
    <property type="match status" value="3"/>
</dbReference>
<dbReference type="Pfam" id="PF17960">
    <property type="entry name" value="TIG_plexin"/>
    <property type="match status" value="1"/>
</dbReference>
<dbReference type="InterPro" id="IPR015943">
    <property type="entry name" value="WD40/YVTN_repeat-like_dom_sf"/>
</dbReference>
<dbReference type="GO" id="GO:0007162">
    <property type="term" value="P:negative regulation of cell adhesion"/>
    <property type="evidence" value="ECO:0007669"/>
    <property type="project" value="TreeGrafter"/>
</dbReference>
<evidence type="ECO:0000256" key="8">
    <source>
        <dbReference type="ARBA" id="ARBA00022989"/>
    </source>
</evidence>
<sequence>MTPAMSFYKLAAIFSLGASWVSSVEIVNTFQTYDPSVTFNHMAIDENTGKVYIGGINRLYQLQNDLSLEVDIVTGPELDNPQCQPHVTSCASSKFLTNNHNKVLVIDETNNQLITCGSIFQGTCQVRSLGNITDSTAYLSKDEYYIAANNATLSTVAYVVPGPDSRTYLNVASSFVKLTKDVVFRDEVPAVSTRILDISGRYMFNYAHLVEVRNLGSRIFMDKSVRDTFIVHYVTGFATDKHNYFLSVQKESTDINAKYVSKLIRLCQNDDYYRSYTEIPIECGDYNQVQDAHFVKPGSTLARNMNISSDDNILVGVFAKGNGPFSVTSSVAVCFYSLSEITSKYTFNIQRCYQGSGERGKKILPAVDGCLIEASTSVTDDFCGDGTNSPIGGTTAIRSEPTHIDANLTSVTVTTSATHTIAHLGTKDGHLKRVLLTNAGEAVEYADISVDSGYPVSQDMKTDPDVENIYVMTQHRVSKVALETCREHTTCDSCLATKDPHCGWCSLENKCSTKADCAASATDLRWLGYGTDMCLKIQSKSKDQTPVEIQTTIDFSISQLPANQEYSCVFGDENEGPVAMAATVTSSGLQCQTPPTAELPSVSNTTDHILLSLYIRSETTEIAFLKTHFTFFNCGVHTSCSSCVTRRWACDWCINDNKCRSNQKSYLCQVDVVKSKEDDMCPRLEPFKDPLLLHNGHRQSITLEGNYLPEPLDNQGGYECLVHIDPDVPVRVPATRRNEKELQCHANAYTYPENVGERAVEISVVWNGNHVIDRPPNYQGEIYKCDLLGPDCSICLSLQHNPTPKYKCSWCDGSCHYNATCVNPPLDQCPLPILNSVYPLSSPKEGGTEITILGTNLGSRFSDVENSVVIAGKPCIVLEEKYEISKKIVCRTGSAQVKSGTVKVSIGGNTVTWPKFHYKDPKILNVLPSKGPKSGGSKITITGNDFDTGNSVHVNIKGVACPIVRGTLEANRLVCLTGRVPVAATKKEYVWMTFDEQTPRTSERPAFMYTEDPVVTLISPLVSFASGGRMITVTGSSLSSVQYPEMFIVSNGRRSNTTVCSILADTKMKCPTPEAPQDIQSSLLKAPIARDRRQTTPNMVEVGFIMDGVLNVQNLTQNFPDVDATIEYVIDPKYDQFVDNKKVHKGSSLILEGNNLNIGCTKDDVHVKIGKSDCDVTSLALSQLVCTPPETQPLAIDEDGKEIPDKLPEVTVYVGNLIFKLGELEYEILLPYTFPLEAIIGICTGGGFLILVIIIICVVYMRHKNRAKRQYKKIQIQLDTLESNVRNECKLAFAELQADLCACENEPLLGRQAFAELQTEMSDVTSDLSSQGIPYWDYKTYTMKILFPGQVEAPLQFKPDGRQSKVINFEHGMHQFSQLLCNKHFLKLFIRTLEAQKTFSIRDKANVASYLMIFMQDKMEYATEVLKELMEELIKKNLEKKQNPKLMLRRTESVVEKLLTNWLSLCMYNYLKDYAGTSFFMLYKSIKQQTEKGPIDALTSDARYSLSEDKLLKEKMEYKTTTVNLVLEPTTDVLPVKLLDCDTVSQAKEKLLDAAYRNTPLSHRPNIFDVELEYRHGHGGHLVLQDEDLTTKNMANWKKINTLGHYEIPENAVVALVMKQETGSPLKAVNGNVDISQFSYSSMSPTLQGMTDVSGAKFWHMIKQYDDNQNHKDRDTGTKVISEIFLTRLLSTKGTLQKFIDDMFDTILNANKILPLAVKYLFDYLDDAAERHGLNDPDVVHTWKSNSLPLRFWVNIIKNPDFVFDVNKTTITDSCLSVIAQTFMDSCSTTEHRLGKDSPSNKLLFAKDIPRYRKLVEKFFEDVKSMPQVSDQEMHAAMQELSRSHPKGIEVNAALKELHAYVLRFNYEILEALDDDTKANKLNLRQRLEQVTSDLDETRV</sequence>
<dbReference type="Pfam" id="PF01437">
    <property type="entry name" value="PSI"/>
    <property type="match status" value="1"/>
</dbReference>
<name>A0A8J1T8C7_OWEFU</name>
<dbReference type="InterPro" id="IPR014756">
    <property type="entry name" value="Ig_E-set"/>
</dbReference>
<keyword evidence="4" id="KW-0597">Phosphoprotein</keyword>
<evidence type="ECO:0000256" key="9">
    <source>
        <dbReference type="ARBA" id="ARBA00023136"/>
    </source>
</evidence>
<dbReference type="FunFam" id="2.60.40.10:FF:000868">
    <property type="entry name" value="Plexin D1"/>
    <property type="match status" value="1"/>
</dbReference>
<evidence type="ECO:0000256" key="10">
    <source>
        <dbReference type="ARBA" id="ARBA00023157"/>
    </source>
</evidence>
<keyword evidence="6" id="KW-0732">Signal</keyword>
<evidence type="ECO:0000256" key="1">
    <source>
        <dbReference type="ARBA" id="ARBA00004251"/>
    </source>
</evidence>
<dbReference type="PROSITE" id="PS51004">
    <property type="entry name" value="SEMA"/>
    <property type="match status" value="1"/>
</dbReference>
<dbReference type="GO" id="GO:0017154">
    <property type="term" value="F:semaphorin receptor activity"/>
    <property type="evidence" value="ECO:0007669"/>
    <property type="project" value="InterPro"/>
</dbReference>
<dbReference type="PANTHER" id="PTHR22625">
    <property type="entry name" value="PLEXIN"/>
    <property type="match status" value="1"/>
</dbReference>
<evidence type="ECO:0000256" key="4">
    <source>
        <dbReference type="ARBA" id="ARBA00022553"/>
    </source>
</evidence>
<dbReference type="SMART" id="SM00423">
    <property type="entry name" value="PSI"/>
    <property type="match status" value="3"/>
</dbReference>
<evidence type="ECO:0000256" key="6">
    <source>
        <dbReference type="ARBA" id="ARBA00022729"/>
    </source>
</evidence>
<keyword evidence="10" id="KW-1015">Disulfide bond</keyword>
<dbReference type="PANTHER" id="PTHR22625:SF44">
    <property type="entry name" value="PLEXIN-B"/>
    <property type="match status" value="1"/>
</dbReference>
<dbReference type="Pfam" id="PF08337">
    <property type="entry name" value="Plexin_cytopl"/>
    <property type="match status" value="1"/>
</dbReference>
<dbReference type="FunFam" id="2.60.40.10:FF:000131">
    <property type="entry name" value="Plexin A2"/>
    <property type="match status" value="1"/>
</dbReference>
<comment type="similarity">
    <text evidence="2">Belongs to the plexin family.</text>
</comment>
<keyword evidence="9" id="KW-0472">Membrane</keyword>
<keyword evidence="7" id="KW-0677">Repeat</keyword>
<dbReference type="SMART" id="SM00630">
    <property type="entry name" value="Sema"/>
    <property type="match status" value="1"/>
</dbReference>
<keyword evidence="11" id="KW-0675">Receptor</keyword>
<dbReference type="GO" id="GO:0030334">
    <property type="term" value="P:regulation of cell migration"/>
    <property type="evidence" value="ECO:0007669"/>
    <property type="project" value="TreeGrafter"/>
</dbReference>
<dbReference type="SUPFAM" id="SSF81296">
    <property type="entry name" value="E set domains"/>
    <property type="match status" value="3"/>
</dbReference>
<keyword evidence="15" id="KW-1185">Reference proteome</keyword>
<dbReference type="Gene3D" id="3.10.20.90">
    <property type="entry name" value="Phosphatidylinositol 3-kinase Catalytic Subunit, Chain A, domain 1"/>
    <property type="match status" value="1"/>
</dbReference>
<evidence type="ECO:0000313" key="15">
    <source>
        <dbReference type="Proteomes" id="UP000749559"/>
    </source>
</evidence>
<dbReference type="SUPFAM" id="SSF103575">
    <property type="entry name" value="Plexin repeat"/>
    <property type="match status" value="1"/>
</dbReference>
<dbReference type="GO" id="GO:0008360">
    <property type="term" value="P:regulation of cell shape"/>
    <property type="evidence" value="ECO:0007669"/>
    <property type="project" value="TreeGrafter"/>
</dbReference>
<evidence type="ECO:0000256" key="11">
    <source>
        <dbReference type="ARBA" id="ARBA00023170"/>
    </source>
</evidence>
<dbReference type="Gene3D" id="2.60.40.10">
    <property type="entry name" value="Immunoglobulins"/>
    <property type="match status" value="4"/>
</dbReference>
<dbReference type="CDD" id="cd00603">
    <property type="entry name" value="IPT_PCSR"/>
    <property type="match status" value="1"/>
</dbReference>
<evidence type="ECO:0000256" key="7">
    <source>
        <dbReference type="ARBA" id="ARBA00022737"/>
    </source>
</evidence>
<keyword evidence="5" id="KW-0812">Transmembrane</keyword>
<dbReference type="CDD" id="cd11236">
    <property type="entry name" value="Sema_plexin_like"/>
    <property type="match status" value="1"/>
</dbReference>
<comment type="subcellular location">
    <subcellularLocation>
        <location evidence="1">Cell membrane</location>
        <topology evidence="1">Single-pass type I membrane protein</topology>
    </subcellularLocation>
</comment>
<dbReference type="CDD" id="cd12205">
    <property type="entry name" value="RasGAP_plexin"/>
    <property type="match status" value="1"/>
</dbReference>
<dbReference type="InterPro" id="IPR013548">
    <property type="entry name" value="Plexin_cytoplasmic_RasGAP_dom"/>
</dbReference>
<dbReference type="EMBL" id="CAIIXF020000005">
    <property type="protein sequence ID" value="CAH1783845.1"/>
    <property type="molecule type" value="Genomic_DNA"/>
</dbReference>
<comment type="caution">
    <text evidence="13">Lacks conserved residue(s) required for the propagation of feature annotation.</text>
</comment>
<dbReference type="InterPro" id="IPR001627">
    <property type="entry name" value="Semap_dom"/>
</dbReference>